<dbReference type="InterPro" id="IPR043128">
    <property type="entry name" value="Rev_trsase/Diguanyl_cyclase"/>
</dbReference>
<dbReference type="PROSITE" id="PS50507">
    <property type="entry name" value="RDRP_SSRNA_POS"/>
    <property type="match status" value="1"/>
</dbReference>
<dbReference type="EMBL" id="KX884159">
    <property type="protein sequence ID" value="APG78274.1"/>
    <property type="molecule type" value="Genomic_RNA"/>
</dbReference>
<reference evidence="5" key="1">
    <citation type="journal article" date="2016" name="Nature">
        <title>Redefining the invertebrate RNA virosphere.</title>
        <authorList>
            <person name="Shi M."/>
            <person name="Lin X.D."/>
            <person name="Tian J.H."/>
            <person name="Chen L.J."/>
            <person name="Chen X."/>
            <person name="Li C.X."/>
            <person name="Qin X.C."/>
            <person name="Li J."/>
            <person name="Cao J.P."/>
            <person name="Eden J.S."/>
            <person name="Buchmann J."/>
            <person name="Wang W."/>
            <person name="Xu J."/>
            <person name="Holmes E.C."/>
            <person name="Zhang Y.Z."/>
        </authorList>
    </citation>
    <scope>NUCLEOTIDE SEQUENCE</scope>
    <source>
        <strain evidence="5">Spider118314</strain>
    </source>
</reference>
<dbReference type="InterPro" id="IPR001205">
    <property type="entry name" value="RNA-dir_pol_C"/>
</dbReference>
<proteinExistence type="predicted"/>
<sequence>MWETNWVRVNPTPKLVQSKIDKYFTRMPSSLRGSVYLRALRKARSDFTLPSPVRVRHIDDVIKTYPNPDKSPGLPWTRMGYRRKDEVPSYYIRRACHQIKTRRITQWNVPCNGVAKTMVAPEPKIRLIWVYPCEMTYIEGMFAMPLIEHFNTFFPNNCYAIWVKYGKGHMKYIQAQKKSGKWLGMDWSSFDSNVPSWLIHDAFSILARNIDFQGPYEGYGRPNEQDSFCNLWRCIIKYFIYTPIKCPDGTVRVKKHGVPSGSYFTNLIDSIINAIVVHYLLDHCRIGFHLFMGDDSLVLIESGDITLESLANTAKKKFGFVLNTDKSEYSDTPKFLGFGIDPRGCPVSDYEKLVAQVLLPSYPDKHEHDFYTRVRAIQLSSLGGNFRFHTECNQILAQYAGDFTLHSKSDLQYKLQAIGISIHTNMEVLLSAVR</sequence>
<keyword evidence="3" id="KW-0693">Viral RNA replication</keyword>
<dbReference type="Gene3D" id="3.30.70.270">
    <property type="match status" value="1"/>
</dbReference>
<dbReference type="InterPro" id="IPR007094">
    <property type="entry name" value="RNA-dir_pol_PSvirus"/>
</dbReference>
<evidence type="ECO:0000256" key="3">
    <source>
        <dbReference type="ARBA" id="ARBA00022953"/>
    </source>
</evidence>
<evidence type="ECO:0000256" key="2">
    <source>
        <dbReference type="ARBA" id="ARBA00022695"/>
    </source>
</evidence>
<keyword evidence="1" id="KW-0808">Transferase</keyword>
<protein>
    <submittedName>
        <fullName evidence="5">RdRp</fullName>
    </submittedName>
</protein>
<dbReference type="InterPro" id="IPR043502">
    <property type="entry name" value="DNA/RNA_pol_sf"/>
</dbReference>
<organism evidence="5">
    <name type="scientific">Hubei partiti-like virus 49</name>
    <dbReference type="NCBI Taxonomy" id="1923057"/>
    <lineage>
        <taxon>Viruses</taxon>
        <taxon>Riboviria</taxon>
    </lineage>
</organism>
<dbReference type="Pfam" id="PF00680">
    <property type="entry name" value="RdRP_1"/>
    <property type="match status" value="1"/>
</dbReference>
<dbReference type="GO" id="GO:0003968">
    <property type="term" value="F:RNA-directed RNA polymerase activity"/>
    <property type="evidence" value="ECO:0007669"/>
    <property type="project" value="InterPro"/>
</dbReference>
<name>A0A1L3KLL8_9VIRU</name>
<feature type="domain" description="RdRp catalytic" evidence="4">
    <location>
        <begin position="180"/>
        <end position="308"/>
    </location>
</feature>
<keyword evidence="2" id="KW-0548">Nucleotidyltransferase</keyword>
<evidence type="ECO:0000256" key="1">
    <source>
        <dbReference type="ARBA" id="ARBA00022679"/>
    </source>
</evidence>
<dbReference type="GO" id="GO:0006351">
    <property type="term" value="P:DNA-templated transcription"/>
    <property type="evidence" value="ECO:0007669"/>
    <property type="project" value="InterPro"/>
</dbReference>
<dbReference type="SUPFAM" id="SSF56672">
    <property type="entry name" value="DNA/RNA polymerases"/>
    <property type="match status" value="1"/>
</dbReference>
<evidence type="ECO:0000313" key="5">
    <source>
        <dbReference type="EMBL" id="APG78274.1"/>
    </source>
</evidence>
<evidence type="ECO:0000259" key="4">
    <source>
        <dbReference type="PROSITE" id="PS50507"/>
    </source>
</evidence>
<dbReference type="GO" id="GO:0003723">
    <property type="term" value="F:RNA binding"/>
    <property type="evidence" value="ECO:0007669"/>
    <property type="project" value="InterPro"/>
</dbReference>
<accession>A0A1L3KLL8</accession>
<dbReference type="GO" id="GO:0039694">
    <property type="term" value="P:viral RNA genome replication"/>
    <property type="evidence" value="ECO:0007669"/>
    <property type="project" value="InterPro"/>
</dbReference>